<protein>
    <submittedName>
        <fullName evidence="1">Uncharacterized protein</fullName>
    </submittedName>
</protein>
<reference evidence="1 2" key="1">
    <citation type="journal article" date="2018" name="Biotechnol. Biofuels">
        <title>Integrative visual omics of the white-rot fungus Polyporus brumalis exposes the biotechnological potential of its oxidative enzymes for delignifying raw plant biomass.</title>
        <authorList>
            <person name="Miyauchi S."/>
            <person name="Rancon A."/>
            <person name="Drula E."/>
            <person name="Hage H."/>
            <person name="Chaduli D."/>
            <person name="Favel A."/>
            <person name="Grisel S."/>
            <person name="Henrissat B."/>
            <person name="Herpoel-Gimbert I."/>
            <person name="Ruiz-Duenas F.J."/>
            <person name="Chevret D."/>
            <person name="Hainaut M."/>
            <person name="Lin J."/>
            <person name="Wang M."/>
            <person name="Pangilinan J."/>
            <person name="Lipzen A."/>
            <person name="Lesage-Meessen L."/>
            <person name="Navarro D."/>
            <person name="Riley R."/>
            <person name="Grigoriev I.V."/>
            <person name="Zhou S."/>
            <person name="Raouche S."/>
            <person name="Rosso M.N."/>
        </authorList>
    </citation>
    <scope>NUCLEOTIDE SEQUENCE [LARGE SCALE GENOMIC DNA]</scope>
    <source>
        <strain evidence="1 2">BRFM 1820</strain>
    </source>
</reference>
<organism evidence="1 2">
    <name type="scientific">Lentinus brumalis</name>
    <dbReference type="NCBI Taxonomy" id="2498619"/>
    <lineage>
        <taxon>Eukaryota</taxon>
        <taxon>Fungi</taxon>
        <taxon>Dikarya</taxon>
        <taxon>Basidiomycota</taxon>
        <taxon>Agaricomycotina</taxon>
        <taxon>Agaricomycetes</taxon>
        <taxon>Polyporales</taxon>
        <taxon>Polyporaceae</taxon>
        <taxon>Lentinus</taxon>
    </lineage>
</organism>
<sequence>MLSDLLTDPQCVLVFPFEVRQLTNTQETAIARCLTALYGKGIKTTRKVIPAAVEHAGKLRIPGGGDTIHACCMVKRPRDGRDASFVRYQKLVDRRAHNHRATPDFEIKDFWGQVQNIFILRLDTNAAQALGLDAPRVLFLAEITRCRVEAFDDLGNRYYKDMGATEVVDLNAIQCVVGRIKDRKQWAIIDRSGPLAQAAFVPNTS</sequence>
<dbReference type="OrthoDB" id="2404451at2759"/>
<gene>
    <name evidence="1" type="ORF">OH76DRAFT_1520526</name>
</gene>
<name>A0A371D7V9_9APHY</name>
<dbReference type="STRING" id="139420.A0A371D7V9"/>
<dbReference type="AlphaFoldDB" id="A0A371D7V9"/>
<accession>A0A371D7V9</accession>
<dbReference type="EMBL" id="KZ857410">
    <property type="protein sequence ID" value="RDX48609.1"/>
    <property type="molecule type" value="Genomic_DNA"/>
</dbReference>
<evidence type="ECO:0000313" key="2">
    <source>
        <dbReference type="Proteomes" id="UP000256964"/>
    </source>
</evidence>
<evidence type="ECO:0000313" key="1">
    <source>
        <dbReference type="EMBL" id="RDX48609.1"/>
    </source>
</evidence>
<dbReference type="Proteomes" id="UP000256964">
    <property type="component" value="Unassembled WGS sequence"/>
</dbReference>
<proteinExistence type="predicted"/>
<keyword evidence="2" id="KW-1185">Reference proteome</keyword>